<feature type="compositionally biased region" description="Acidic residues" evidence="1">
    <location>
        <begin position="93"/>
        <end position="104"/>
    </location>
</feature>
<organism evidence="2 3">
    <name type="scientific">Mucuna pruriens</name>
    <name type="common">Velvet bean</name>
    <name type="synonym">Dolichos pruriens</name>
    <dbReference type="NCBI Taxonomy" id="157652"/>
    <lineage>
        <taxon>Eukaryota</taxon>
        <taxon>Viridiplantae</taxon>
        <taxon>Streptophyta</taxon>
        <taxon>Embryophyta</taxon>
        <taxon>Tracheophyta</taxon>
        <taxon>Spermatophyta</taxon>
        <taxon>Magnoliopsida</taxon>
        <taxon>eudicotyledons</taxon>
        <taxon>Gunneridae</taxon>
        <taxon>Pentapetalae</taxon>
        <taxon>rosids</taxon>
        <taxon>fabids</taxon>
        <taxon>Fabales</taxon>
        <taxon>Fabaceae</taxon>
        <taxon>Papilionoideae</taxon>
        <taxon>50 kb inversion clade</taxon>
        <taxon>NPAAA clade</taxon>
        <taxon>indigoferoid/millettioid clade</taxon>
        <taxon>Phaseoleae</taxon>
        <taxon>Mucuna</taxon>
    </lineage>
</organism>
<feature type="non-terminal residue" evidence="2">
    <location>
        <position position="104"/>
    </location>
</feature>
<evidence type="ECO:0000313" key="2">
    <source>
        <dbReference type="EMBL" id="RDX61157.1"/>
    </source>
</evidence>
<name>A0A371E584_MUCPR</name>
<feature type="region of interest" description="Disordered" evidence="1">
    <location>
        <begin position="72"/>
        <end position="104"/>
    </location>
</feature>
<evidence type="ECO:0000313" key="3">
    <source>
        <dbReference type="Proteomes" id="UP000257109"/>
    </source>
</evidence>
<dbReference type="Proteomes" id="UP000257109">
    <property type="component" value="Unassembled WGS sequence"/>
</dbReference>
<keyword evidence="3" id="KW-1185">Reference proteome</keyword>
<reference evidence="2" key="1">
    <citation type="submission" date="2018-05" db="EMBL/GenBank/DDBJ databases">
        <title>Draft genome of Mucuna pruriens seed.</title>
        <authorList>
            <person name="Nnadi N.E."/>
            <person name="Vos R."/>
            <person name="Hasami M.H."/>
            <person name="Devisetty U.K."/>
            <person name="Aguiy J.C."/>
        </authorList>
    </citation>
    <scope>NUCLEOTIDE SEQUENCE [LARGE SCALE GENOMIC DNA]</scope>
    <source>
        <strain evidence="2">JCA_2017</strain>
    </source>
</reference>
<proteinExistence type="predicted"/>
<dbReference type="EMBL" id="QJKJ01016316">
    <property type="protein sequence ID" value="RDX61157.1"/>
    <property type="molecule type" value="Genomic_DNA"/>
</dbReference>
<protein>
    <submittedName>
        <fullName evidence="2">Uncharacterized protein</fullName>
    </submittedName>
</protein>
<evidence type="ECO:0000256" key="1">
    <source>
        <dbReference type="SAM" id="MobiDB-lite"/>
    </source>
</evidence>
<comment type="caution">
    <text evidence="2">The sequence shown here is derived from an EMBL/GenBank/DDBJ whole genome shotgun (WGS) entry which is preliminary data.</text>
</comment>
<dbReference type="OrthoDB" id="1436891at2759"/>
<sequence>RNHSLKEELVAKTQILLIDPLPSLNHEGDEGQSMINFIDSKKFQSMGKYSSGKVFTYCGRIGHAIETCFGKHGFPPSSKPKGNRSFVNNVTSDGDDLDENIEGS</sequence>
<accession>A0A371E584</accession>
<dbReference type="AlphaFoldDB" id="A0A371E584"/>
<gene>
    <name evidence="2" type="ORF">CR513_60641</name>
</gene>
<feature type="non-terminal residue" evidence="2">
    <location>
        <position position="1"/>
    </location>
</feature>